<feature type="chain" id="PRO_5013320395" description="F-box domain-containing protein" evidence="1">
    <location>
        <begin position="23"/>
        <end position="251"/>
    </location>
</feature>
<dbReference type="Proteomes" id="UP000243579">
    <property type="component" value="Unassembled WGS sequence"/>
</dbReference>
<gene>
    <name evidence="2" type="ORF">ACHHYP_20164</name>
</gene>
<dbReference type="EMBL" id="JNBR01000497">
    <property type="protein sequence ID" value="OQR91888.1"/>
    <property type="molecule type" value="Genomic_DNA"/>
</dbReference>
<protein>
    <recommendedName>
        <fullName evidence="4">F-box domain-containing protein</fullName>
    </recommendedName>
</protein>
<comment type="caution">
    <text evidence="2">The sequence shown here is derived from an EMBL/GenBank/DDBJ whole genome shotgun (WGS) entry which is preliminary data.</text>
</comment>
<keyword evidence="1" id="KW-0732">Signal</keyword>
<name>A0A1V9Z1I9_ACHHY</name>
<sequence>MLAALPRDVTFLILAAAGPADAYSVACTSRALHGHVVAYAQKQECLEFHSCTRADAGRVIFFLRHATSLRHLSLRASHRLVSDAFLAAVGPRLCALNSLSLAYCVDVTTVASLAGCTSLVELDLSGCTNLRKLEVVLPALRVLNCAWCRRLQANDAAWPKLAVTDLTLQGWDLPDADLVRLLQSLRHIKRLSLVNVPLSSAGLDAMFTATTSLNHVELSKKSANVWADGTWDLATLHGWVLRRPTLRVVLV</sequence>
<dbReference type="InterPro" id="IPR032675">
    <property type="entry name" value="LRR_dom_sf"/>
</dbReference>
<dbReference type="AlphaFoldDB" id="A0A1V9Z1I9"/>
<proteinExistence type="predicted"/>
<evidence type="ECO:0008006" key="4">
    <source>
        <dbReference type="Google" id="ProtNLM"/>
    </source>
</evidence>
<feature type="signal peptide" evidence="1">
    <location>
        <begin position="1"/>
        <end position="22"/>
    </location>
</feature>
<reference evidence="2 3" key="1">
    <citation type="journal article" date="2014" name="Genome Biol. Evol.">
        <title>The secreted proteins of Achlya hypogyna and Thraustotheca clavata identify the ancestral oomycete secretome and reveal gene acquisitions by horizontal gene transfer.</title>
        <authorList>
            <person name="Misner I."/>
            <person name="Blouin N."/>
            <person name="Leonard G."/>
            <person name="Richards T.A."/>
            <person name="Lane C.E."/>
        </authorList>
    </citation>
    <scope>NUCLEOTIDE SEQUENCE [LARGE SCALE GENOMIC DNA]</scope>
    <source>
        <strain evidence="2 3">ATCC 48635</strain>
    </source>
</reference>
<keyword evidence="3" id="KW-1185">Reference proteome</keyword>
<evidence type="ECO:0000313" key="3">
    <source>
        <dbReference type="Proteomes" id="UP000243579"/>
    </source>
</evidence>
<evidence type="ECO:0000256" key="1">
    <source>
        <dbReference type="SAM" id="SignalP"/>
    </source>
</evidence>
<dbReference type="OrthoDB" id="73356at2759"/>
<evidence type="ECO:0000313" key="2">
    <source>
        <dbReference type="EMBL" id="OQR91888.1"/>
    </source>
</evidence>
<organism evidence="2 3">
    <name type="scientific">Achlya hypogyna</name>
    <name type="common">Oomycete</name>
    <name type="synonym">Protoachlya hypogyna</name>
    <dbReference type="NCBI Taxonomy" id="1202772"/>
    <lineage>
        <taxon>Eukaryota</taxon>
        <taxon>Sar</taxon>
        <taxon>Stramenopiles</taxon>
        <taxon>Oomycota</taxon>
        <taxon>Saprolegniomycetes</taxon>
        <taxon>Saprolegniales</taxon>
        <taxon>Achlyaceae</taxon>
        <taxon>Achlya</taxon>
    </lineage>
</organism>
<dbReference type="Gene3D" id="3.80.10.10">
    <property type="entry name" value="Ribonuclease Inhibitor"/>
    <property type="match status" value="1"/>
</dbReference>
<dbReference type="SUPFAM" id="SSF52047">
    <property type="entry name" value="RNI-like"/>
    <property type="match status" value="1"/>
</dbReference>
<accession>A0A1V9Z1I9</accession>